<name>A0A6A6WPV8_9PLEO</name>
<dbReference type="AlphaFoldDB" id="A0A6A6WPV8"/>
<proteinExistence type="predicted"/>
<dbReference type="Proteomes" id="UP000799757">
    <property type="component" value="Unassembled WGS sequence"/>
</dbReference>
<feature type="signal peptide" evidence="1">
    <location>
        <begin position="1"/>
        <end position="17"/>
    </location>
</feature>
<accession>A0A6A6WPV8</accession>
<keyword evidence="1" id="KW-0732">Signal</keyword>
<dbReference type="OrthoDB" id="3722602at2759"/>
<feature type="chain" id="PRO_5025472633" evidence="1">
    <location>
        <begin position="18"/>
        <end position="255"/>
    </location>
</feature>
<dbReference type="EMBL" id="MU002598">
    <property type="protein sequence ID" value="KAF2785941.1"/>
    <property type="molecule type" value="Genomic_DNA"/>
</dbReference>
<reference evidence="2" key="1">
    <citation type="journal article" date="2020" name="Stud. Mycol.">
        <title>101 Dothideomycetes genomes: a test case for predicting lifestyles and emergence of pathogens.</title>
        <authorList>
            <person name="Haridas S."/>
            <person name="Albert R."/>
            <person name="Binder M."/>
            <person name="Bloem J."/>
            <person name="Labutti K."/>
            <person name="Salamov A."/>
            <person name="Andreopoulos B."/>
            <person name="Baker S."/>
            <person name="Barry K."/>
            <person name="Bills G."/>
            <person name="Bluhm B."/>
            <person name="Cannon C."/>
            <person name="Castanera R."/>
            <person name="Culley D."/>
            <person name="Daum C."/>
            <person name="Ezra D."/>
            <person name="Gonzalez J."/>
            <person name="Henrissat B."/>
            <person name="Kuo A."/>
            <person name="Liang C."/>
            <person name="Lipzen A."/>
            <person name="Lutzoni F."/>
            <person name="Magnuson J."/>
            <person name="Mondo S."/>
            <person name="Nolan M."/>
            <person name="Ohm R."/>
            <person name="Pangilinan J."/>
            <person name="Park H.-J."/>
            <person name="Ramirez L."/>
            <person name="Alfaro M."/>
            <person name="Sun H."/>
            <person name="Tritt A."/>
            <person name="Yoshinaga Y."/>
            <person name="Zwiers L.-H."/>
            <person name="Turgeon B."/>
            <person name="Goodwin S."/>
            <person name="Spatafora J."/>
            <person name="Crous P."/>
            <person name="Grigoriev I."/>
        </authorList>
    </citation>
    <scope>NUCLEOTIDE SEQUENCE</scope>
    <source>
        <strain evidence="2">CBS 109.77</strain>
    </source>
</reference>
<evidence type="ECO:0000256" key="1">
    <source>
        <dbReference type="SAM" id="SignalP"/>
    </source>
</evidence>
<sequence length="255" mass="28418">MKLYSFVLSMIATLTAADTARSPSETNTNHAIKLDKIPSITTARTTPTLALKKRYTNVINISLGNKKQHVGYLTGQGLYDKVYDCLWNTLCPVTGGTSLRTCKGPTETCTIPGIWYNLREKQYRNSHLDIKIAGYNLDVDRMYRAAPKLLIEQIAGTFKVSSEDAKNCYQPTNGERGKLMCNVGDYVYVSDQLSLAWMNATLRFNGETIEGSFDCAAVKQAALSFLRDKLMDWWKGVLQVGTCNSYIMCASNEVT</sequence>
<organism evidence="2 3">
    <name type="scientific">Melanomma pulvis-pyrius CBS 109.77</name>
    <dbReference type="NCBI Taxonomy" id="1314802"/>
    <lineage>
        <taxon>Eukaryota</taxon>
        <taxon>Fungi</taxon>
        <taxon>Dikarya</taxon>
        <taxon>Ascomycota</taxon>
        <taxon>Pezizomycotina</taxon>
        <taxon>Dothideomycetes</taxon>
        <taxon>Pleosporomycetidae</taxon>
        <taxon>Pleosporales</taxon>
        <taxon>Melanommataceae</taxon>
        <taxon>Melanomma</taxon>
    </lineage>
</organism>
<evidence type="ECO:0000313" key="3">
    <source>
        <dbReference type="Proteomes" id="UP000799757"/>
    </source>
</evidence>
<protein>
    <submittedName>
        <fullName evidence="2">Uncharacterized protein</fullName>
    </submittedName>
</protein>
<keyword evidence="3" id="KW-1185">Reference proteome</keyword>
<gene>
    <name evidence="2" type="ORF">K505DRAFT_344227</name>
</gene>
<evidence type="ECO:0000313" key="2">
    <source>
        <dbReference type="EMBL" id="KAF2785941.1"/>
    </source>
</evidence>